<dbReference type="GO" id="GO:0055085">
    <property type="term" value="P:transmembrane transport"/>
    <property type="evidence" value="ECO:0007669"/>
    <property type="project" value="TreeGrafter"/>
</dbReference>
<dbReference type="Proteomes" id="UP000550401">
    <property type="component" value="Unassembled WGS sequence"/>
</dbReference>
<feature type="transmembrane region" description="Helical" evidence="6">
    <location>
        <begin position="154"/>
        <end position="174"/>
    </location>
</feature>
<dbReference type="AlphaFoldDB" id="A0A839F2P9"/>
<feature type="transmembrane region" description="Helical" evidence="6">
    <location>
        <begin position="215"/>
        <end position="233"/>
    </location>
</feature>
<keyword evidence="4 6" id="KW-1133">Transmembrane helix</keyword>
<proteinExistence type="inferred from homology"/>
<keyword evidence="8" id="KW-1185">Reference proteome</keyword>
<evidence type="ECO:0000256" key="6">
    <source>
        <dbReference type="SAM" id="Phobius"/>
    </source>
</evidence>
<protein>
    <submittedName>
        <fullName evidence="7">Putative PurR-regulated permease PerM</fullName>
    </submittedName>
</protein>
<evidence type="ECO:0000313" key="7">
    <source>
        <dbReference type="EMBL" id="MBA8888312.1"/>
    </source>
</evidence>
<comment type="caution">
    <text evidence="7">The sequence shown here is derived from an EMBL/GenBank/DDBJ whole genome shotgun (WGS) entry which is preliminary data.</text>
</comment>
<dbReference type="Pfam" id="PF01594">
    <property type="entry name" value="AI-2E_transport"/>
    <property type="match status" value="1"/>
</dbReference>
<dbReference type="InterPro" id="IPR002549">
    <property type="entry name" value="AI-2E-like"/>
</dbReference>
<dbReference type="PANTHER" id="PTHR21716">
    <property type="entry name" value="TRANSMEMBRANE PROTEIN"/>
    <property type="match status" value="1"/>
</dbReference>
<feature type="transmembrane region" description="Helical" evidence="6">
    <location>
        <begin position="15"/>
        <end position="46"/>
    </location>
</feature>
<evidence type="ECO:0000256" key="3">
    <source>
        <dbReference type="ARBA" id="ARBA00022692"/>
    </source>
</evidence>
<evidence type="ECO:0000256" key="5">
    <source>
        <dbReference type="ARBA" id="ARBA00023136"/>
    </source>
</evidence>
<dbReference type="RefSeq" id="WP_182531359.1">
    <property type="nucleotide sequence ID" value="NZ_JACGXL010000003.1"/>
</dbReference>
<reference evidence="7 8" key="1">
    <citation type="submission" date="2020-07" db="EMBL/GenBank/DDBJ databases">
        <title>Genomic Encyclopedia of Type Strains, Phase IV (KMG-V): Genome sequencing to study the core and pangenomes of soil and plant-associated prokaryotes.</title>
        <authorList>
            <person name="Whitman W."/>
        </authorList>
    </citation>
    <scope>NUCLEOTIDE SEQUENCE [LARGE SCALE GENOMIC DNA]</scope>
    <source>
        <strain evidence="7 8">RH2WT43</strain>
    </source>
</reference>
<evidence type="ECO:0000256" key="1">
    <source>
        <dbReference type="ARBA" id="ARBA00004141"/>
    </source>
</evidence>
<organism evidence="7 8">
    <name type="scientific">Dokdonella fugitiva</name>
    <dbReference type="NCBI Taxonomy" id="328517"/>
    <lineage>
        <taxon>Bacteria</taxon>
        <taxon>Pseudomonadati</taxon>
        <taxon>Pseudomonadota</taxon>
        <taxon>Gammaproteobacteria</taxon>
        <taxon>Lysobacterales</taxon>
        <taxon>Rhodanobacteraceae</taxon>
        <taxon>Dokdonella</taxon>
    </lineage>
</organism>
<name>A0A839F2P9_9GAMM</name>
<accession>A0A839F2P9</accession>
<dbReference type="EMBL" id="JACGXL010000003">
    <property type="protein sequence ID" value="MBA8888312.1"/>
    <property type="molecule type" value="Genomic_DNA"/>
</dbReference>
<sequence length="391" mass="41656">MNEGTRDGLHLRWQWLILLASVGVVLYLLAPVLMPFVAAALFAYLADPIVDRLERWMGRGLAVCLVFLVVTLVVVVILLLLVPFTERQIGAFLGQLPVWLDWFQTRATPWLETQFGISPDVLDTQRILAALQAHWKEAGGIAAGVLAKVSKSGLAVVGWVLNLVMVPVVAFYLLRDWDDLVARIHALIPRSIEPVVARLARESDDVLGAFLRGQLSVMLVLGAFYGIGLWLVGVSVGPLIGMIAGLISFVPYLGAITGVVMGVIAALVQYQDWTHVLLVLGVFAIGQTLEGYVLVPKLVGDKIGLHPVAVIFAVLAGGELFGFLGVLLALPAASVVMVVLRYLYERYTASELYTSGSTPGIVVVGKGGEQAAVAGATSSVPSPPAPGSPPA</sequence>
<gene>
    <name evidence="7" type="ORF">FHW12_002536</name>
</gene>
<evidence type="ECO:0000256" key="2">
    <source>
        <dbReference type="ARBA" id="ARBA00009773"/>
    </source>
</evidence>
<keyword evidence="3 6" id="KW-0812">Transmembrane</keyword>
<feature type="transmembrane region" description="Helical" evidence="6">
    <location>
        <begin position="307"/>
        <end position="340"/>
    </location>
</feature>
<feature type="transmembrane region" description="Helical" evidence="6">
    <location>
        <begin position="275"/>
        <end position="295"/>
    </location>
</feature>
<dbReference type="PANTHER" id="PTHR21716:SF64">
    <property type="entry name" value="AI-2 TRANSPORT PROTEIN TQSA"/>
    <property type="match status" value="1"/>
</dbReference>
<evidence type="ECO:0000256" key="4">
    <source>
        <dbReference type="ARBA" id="ARBA00022989"/>
    </source>
</evidence>
<comment type="subcellular location">
    <subcellularLocation>
        <location evidence="1">Membrane</location>
        <topology evidence="1">Multi-pass membrane protein</topology>
    </subcellularLocation>
</comment>
<comment type="similarity">
    <text evidence="2">Belongs to the autoinducer-2 exporter (AI-2E) (TC 2.A.86) family.</text>
</comment>
<keyword evidence="5 6" id="KW-0472">Membrane</keyword>
<dbReference type="GO" id="GO:0016020">
    <property type="term" value="C:membrane"/>
    <property type="evidence" value="ECO:0007669"/>
    <property type="project" value="UniProtKB-SubCell"/>
</dbReference>
<evidence type="ECO:0000313" key="8">
    <source>
        <dbReference type="Proteomes" id="UP000550401"/>
    </source>
</evidence>
<feature type="transmembrane region" description="Helical" evidence="6">
    <location>
        <begin position="239"/>
        <end position="268"/>
    </location>
</feature>
<feature type="transmembrane region" description="Helical" evidence="6">
    <location>
        <begin position="58"/>
        <end position="82"/>
    </location>
</feature>